<feature type="compositionally biased region" description="Low complexity" evidence="5">
    <location>
        <begin position="484"/>
        <end position="503"/>
    </location>
</feature>
<evidence type="ECO:0008006" key="8">
    <source>
        <dbReference type="Google" id="ProtNLM"/>
    </source>
</evidence>
<feature type="compositionally biased region" description="Pro residues" evidence="5">
    <location>
        <begin position="351"/>
        <end position="361"/>
    </location>
</feature>
<feature type="region of interest" description="Disordered" evidence="5">
    <location>
        <begin position="224"/>
        <end position="316"/>
    </location>
</feature>
<dbReference type="GO" id="GO:0045002">
    <property type="term" value="P:double-strand break repair via single-strand annealing"/>
    <property type="evidence" value="ECO:0007669"/>
    <property type="project" value="TreeGrafter"/>
</dbReference>
<accession>A0A5C3LJD7</accession>
<keyword evidence="4" id="KW-0234">DNA repair</keyword>
<dbReference type="AlphaFoldDB" id="A0A5C3LJD7"/>
<feature type="region of interest" description="Disordered" evidence="5">
    <location>
        <begin position="587"/>
        <end position="689"/>
    </location>
</feature>
<dbReference type="GO" id="GO:0005634">
    <property type="term" value="C:nucleus"/>
    <property type="evidence" value="ECO:0007669"/>
    <property type="project" value="TreeGrafter"/>
</dbReference>
<protein>
    <recommendedName>
        <fullName evidence="8">Rad52/22 family double-strand break repair protein-domain-containing protein</fullName>
    </recommendedName>
</protein>
<dbReference type="InterPro" id="IPR041247">
    <property type="entry name" value="Rad52_fam"/>
</dbReference>
<evidence type="ECO:0000313" key="7">
    <source>
        <dbReference type="Proteomes" id="UP000308652"/>
    </source>
</evidence>
<evidence type="ECO:0000256" key="3">
    <source>
        <dbReference type="ARBA" id="ARBA00023172"/>
    </source>
</evidence>
<evidence type="ECO:0000256" key="1">
    <source>
        <dbReference type="ARBA" id="ARBA00006638"/>
    </source>
</evidence>
<dbReference type="GO" id="GO:0006312">
    <property type="term" value="P:mitotic recombination"/>
    <property type="evidence" value="ECO:0007669"/>
    <property type="project" value="TreeGrafter"/>
</dbReference>
<dbReference type="PANTHER" id="PTHR12132:SF1">
    <property type="entry name" value="DNA REPAIR PROTEIN RAD52 HOMOLOG"/>
    <property type="match status" value="1"/>
</dbReference>
<evidence type="ECO:0000256" key="5">
    <source>
        <dbReference type="SAM" id="MobiDB-lite"/>
    </source>
</evidence>
<dbReference type="PANTHER" id="PTHR12132">
    <property type="entry name" value="DNA REPAIR AND RECOMBINATION PROTEIN RAD52, RAD59"/>
    <property type="match status" value="1"/>
</dbReference>
<dbReference type="GO" id="GO:0000724">
    <property type="term" value="P:double-strand break repair via homologous recombination"/>
    <property type="evidence" value="ECO:0007669"/>
    <property type="project" value="TreeGrafter"/>
</dbReference>
<organism evidence="6 7">
    <name type="scientific">Crucibulum laeve</name>
    <dbReference type="NCBI Taxonomy" id="68775"/>
    <lineage>
        <taxon>Eukaryota</taxon>
        <taxon>Fungi</taxon>
        <taxon>Dikarya</taxon>
        <taxon>Basidiomycota</taxon>
        <taxon>Agaricomycotina</taxon>
        <taxon>Agaricomycetes</taxon>
        <taxon>Agaricomycetidae</taxon>
        <taxon>Agaricales</taxon>
        <taxon>Agaricineae</taxon>
        <taxon>Nidulariaceae</taxon>
        <taxon>Crucibulum</taxon>
    </lineage>
</organism>
<feature type="compositionally biased region" description="Basic and acidic residues" evidence="5">
    <location>
        <begin position="224"/>
        <end position="239"/>
    </location>
</feature>
<feature type="compositionally biased region" description="Polar residues" evidence="5">
    <location>
        <begin position="241"/>
        <end position="254"/>
    </location>
</feature>
<dbReference type="OrthoDB" id="206565at2759"/>
<feature type="region of interest" description="Disordered" evidence="5">
    <location>
        <begin position="538"/>
        <end position="574"/>
    </location>
</feature>
<dbReference type="GO" id="GO:0003697">
    <property type="term" value="F:single-stranded DNA binding"/>
    <property type="evidence" value="ECO:0007669"/>
    <property type="project" value="UniProtKB-ARBA"/>
</dbReference>
<sequence>MAGAFSGHLLNSYGAFSSMNQSFGSSLTTSGNVSFDPRMHGTPAPFGQQSFSFFGSEASFAEGISDATAAKIASLQVKLDQKLGPEYISQRPGPGGGSKLVYVEGWKVINLANEVFGFNGWSSNVVSLTTDFLDYNEETRRYNVGVTAIMRVTLRDGVCHEDIGYGMLENSKGKGAALDKCKKEAVTDGLKRALRNFGNLLGNCLYDKSYTQEIVKIKIPPPKFDRTELHRRPEFEETKPNIASTSTSMPNSHSMPPPKLPMQPNNANQTPNRPPQGQDQSNQSKPLTSLPPHMRNEVYTSGSGSADSSSISPASNLSTSYVQSANAKGKAPERQQQLTGLNTPIATSRHPQPPQCRPPQQQPQQVDRKVTFAEPPQQKPPPLAAPSAQAASKTECESDDSFHFYSDDDDAFLAAIDLGEGNLSQIIGESVADRGRPIQEEDAGGRSIEDEDMGPPIHFDNADETSPDNGGNTSIGVPVRGGVTTSADTSASGSTSSSSRSAARMNAISAALNASSTTPPNPNNSGSATGILSRLLPQQPQQHHQRLSNPPSNGFSANQGTGPRQAQSRPQQISNSNLNQQSIALQQNHGSSENQPKAGGNRPENCTAMPSGGFQFPPGREHAMKSGPPNTGVGIKRPAETMGSSSASSNYRGSRPGMGLQQAVAAGPGREILGQRDVGEGGDTKRVRL</sequence>
<evidence type="ECO:0000256" key="2">
    <source>
        <dbReference type="ARBA" id="ARBA00022763"/>
    </source>
</evidence>
<feature type="region of interest" description="Disordered" evidence="5">
    <location>
        <begin position="344"/>
        <end position="402"/>
    </location>
</feature>
<feature type="compositionally biased region" description="Polar residues" evidence="5">
    <location>
        <begin position="549"/>
        <end position="570"/>
    </location>
</feature>
<feature type="compositionally biased region" description="Basic and acidic residues" evidence="5">
    <location>
        <begin position="431"/>
        <end position="448"/>
    </location>
</feature>
<feature type="compositionally biased region" description="Low complexity" evidence="5">
    <location>
        <begin position="301"/>
        <end position="316"/>
    </location>
</feature>
<dbReference type="InterPro" id="IPR007232">
    <property type="entry name" value="Rad52_Rad59_Rad22"/>
</dbReference>
<feature type="compositionally biased region" description="Polar residues" evidence="5">
    <location>
        <begin position="263"/>
        <end position="287"/>
    </location>
</feature>
<dbReference type="Proteomes" id="UP000308652">
    <property type="component" value="Unassembled WGS sequence"/>
</dbReference>
<comment type="similarity">
    <text evidence="1">Belongs to the RAD52 family.</text>
</comment>
<proteinExistence type="inferred from homology"/>
<gene>
    <name evidence="6" type="ORF">BDQ12DRAFT_693140</name>
</gene>
<keyword evidence="7" id="KW-1185">Reference proteome</keyword>
<reference evidence="6 7" key="1">
    <citation type="journal article" date="2019" name="Nat. Ecol. Evol.">
        <title>Megaphylogeny resolves global patterns of mushroom evolution.</title>
        <authorList>
            <person name="Varga T."/>
            <person name="Krizsan K."/>
            <person name="Foldi C."/>
            <person name="Dima B."/>
            <person name="Sanchez-Garcia M."/>
            <person name="Sanchez-Ramirez S."/>
            <person name="Szollosi G.J."/>
            <person name="Szarkandi J.G."/>
            <person name="Papp V."/>
            <person name="Albert L."/>
            <person name="Andreopoulos W."/>
            <person name="Angelini C."/>
            <person name="Antonin V."/>
            <person name="Barry K.W."/>
            <person name="Bougher N.L."/>
            <person name="Buchanan P."/>
            <person name="Buyck B."/>
            <person name="Bense V."/>
            <person name="Catcheside P."/>
            <person name="Chovatia M."/>
            <person name="Cooper J."/>
            <person name="Damon W."/>
            <person name="Desjardin D."/>
            <person name="Finy P."/>
            <person name="Geml J."/>
            <person name="Haridas S."/>
            <person name="Hughes K."/>
            <person name="Justo A."/>
            <person name="Karasinski D."/>
            <person name="Kautmanova I."/>
            <person name="Kiss B."/>
            <person name="Kocsube S."/>
            <person name="Kotiranta H."/>
            <person name="LaButti K.M."/>
            <person name="Lechner B.E."/>
            <person name="Liimatainen K."/>
            <person name="Lipzen A."/>
            <person name="Lukacs Z."/>
            <person name="Mihaltcheva S."/>
            <person name="Morgado L.N."/>
            <person name="Niskanen T."/>
            <person name="Noordeloos M.E."/>
            <person name="Ohm R.A."/>
            <person name="Ortiz-Santana B."/>
            <person name="Ovrebo C."/>
            <person name="Racz N."/>
            <person name="Riley R."/>
            <person name="Savchenko A."/>
            <person name="Shiryaev A."/>
            <person name="Soop K."/>
            <person name="Spirin V."/>
            <person name="Szebenyi C."/>
            <person name="Tomsovsky M."/>
            <person name="Tulloss R.E."/>
            <person name="Uehling J."/>
            <person name="Grigoriev I.V."/>
            <person name="Vagvolgyi C."/>
            <person name="Papp T."/>
            <person name="Martin F.M."/>
            <person name="Miettinen O."/>
            <person name="Hibbett D.S."/>
            <person name="Nagy L.G."/>
        </authorList>
    </citation>
    <scope>NUCLEOTIDE SEQUENCE [LARGE SCALE GENOMIC DNA]</scope>
    <source>
        <strain evidence="6 7">CBS 166.37</strain>
    </source>
</reference>
<dbReference type="SUPFAM" id="SSF54768">
    <property type="entry name" value="dsRNA-binding domain-like"/>
    <property type="match status" value="1"/>
</dbReference>
<dbReference type="Gene3D" id="3.30.390.80">
    <property type="entry name" value="DNA repair protein Rad52/59/22"/>
    <property type="match status" value="1"/>
</dbReference>
<feature type="compositionally biased region" description="Basic and acidic residues" evidence="5">
    <location>
        <begin position="673"/>
        <end position="689"/>
    </location>
</feature>
<feature type="region of interest" description="Disordered" evidence="5">
    <location>
        <begin position="429"/>
        <end position="503"/>
    </location>
</feature>
<keyword evidence="2" id="KW-0227">DNA damage</keyword>
<dbReference type="STRING" id="68775.A0A5C3LJD7"/>
<evidence type="ECO:0000313" key="6">
    <source>
        <dbReference type="EMBL" id="TFK32016.1"/>
    </source>
</evidence>
<dbReference type="EMBL" id="ML213690">
    <property type="protein sequence ID" value="TFK32016.1"/>
    <property type="molecule type" value="Genomic_DNA"/>
</dbReference>
<name>A0A5C3LJD7_9AGAR</name>
<dbReference type="FunFam" id="3.30.390.80:FF:000001">
    <property type="entry name" value="DNA repair protein RAD52 homolog"/>
    <property type="match status" value="1"/>
</dbReference>
<keyword evidence="3" id="KW-0233">DNA recombination</keyword>
<dbReference type="InterPro" id="IPR042525">
    <property type="entry name" value="Rad52_Rad59_Rad22_sf"/>
</dbReference>
<evidence type="ECO:0000256" key="4">
    <source>
        <dbReference type="ARBA" id="ARBA00023204"/>
    </source>
</evidence>
<dbReference type="Pfam" id="PF04098">
    <property type="entry name" value="Rad52_Rad22"/>
    <property type="match status" value="1"/>
</dbReference>